<dbReference type="EMBL" id="MU856895">
    <property type="protein sequence ID" value="KAK4155098.1"/>
    <property type="molecule type" value="Genomic_DNA"/>
</dbReference>
<dbReference type="GO" id="GO:0005829">
    <property type="term" value="C:cytosol"/>
    <property type="evidence" value="ECO:0007669"/>
    <property type="project" value="TreeGrafter"/>
</dbReference>
<dbReference type="InterPro" id="IPR056167">
    <property type="entry name" value="A-sol_ELP1"/>
</dbReference>
<dbReference type="GO" id="GO:0033588">
    <property type="term" value="C:elongator holoenzyme complex"/>
    <property type="evidence" value="ECO:0007669"/>
    <property type="project" value="InterPro"/>
</dbReference>
<dbReference type="InterPro" id="IPR056165">
    <property type="entry name" value="Beta-prop_ELP1_2nd"/>
</dbReference>
<protein>
    <recommendedName>
        <fullName evidence="5">Elongator complex protein 1</fullName>
    </recommendedName>
</protein>
<name>A0AAN6VNZ7_9PEZI</name>
<feature type="domain" description="ELP1 three-helical bundle" evidence="11">
    <location>
        <begin position="1081"/>
        <end position="1268"/>
    </location>
</feature>
<comment type="pathway">
    <text evidence="1">tRNA modification; 5-methoxycarbonylmethyl-2-thiouridine-tRNA biosynthesis.</text>
</comment>
<evidence type="ECO:0000256" key="5">
    <source>
        <dbReference type="PIRNR" id="PIRNR017233"/>
    </source>
</evidence>
<dbReference type="Pfam" id="PF23936">
    <property type="entry name" value="HB_ELP1"/>
    <property type="match status" value="1"/>
</dbReference>
<proteinExistence type="inferred from homology"/>
<feature type="domain" description="ELP1 N-terminal second beta-propeller" evidence="8">
    <location>
        <begin position="416"/>
        <end position="675"/>
    </location>
</feature>
<feature type="compositionally biased region" description="Low complexity" evidence="6">
    <location>
        <begin position="60"/>
        <end position="71"/>
    </location>
</feature>
<dbReference type="InterPro" id="IPR056166">
    <property type="entry name" value="TPR_ELP1"/>
</dbReference>
<evidence type="ECO:0000259" key="11">
    <source>
        <dbReference type="Pfam" id="PF23936"/>
    </source>
</evidence>
<feature type="region of interest" description="Disordered" evidence="6">
    <location>
        <begin position="1179"/>
        <end position="1207"/>
    </location>
</feature>
<dbReference type="InterPro" id="IPR056169">
    <property type="entry name" value="HB_ELP1"/>
</dbReference>
<sequence>MRNLRNIGHGVFRVPDSSSASASASCWDVARDEVIVACGPAAGDARIELLRVAKHIHHPSPSQLQSQSIASWDAPSPNENGEPDVIRAMHYFSDTLTTYVIMAGGDIVTVTEDEEGLAVPGEAHVEIVGTLSPSIAAGRWSPDEELLVIVTGDAKVVFMSRSLDVITEVELTAGDLKLSKHVSVGWGKKETQFHGRGAKAKALRDPTIPERVDEGALSQNDDGRCSISWRGDGAYVALNFLQEGVRRVIRVYNRDGELDSVSEPVDGLEGSVSWRPEGNLLAGIQRLPDRVDVVFFERNGLRHGQFTLRGPVDAPDVLGDVALEWNADSTVLAAILKDRVQLWTMGNYHWYLKQEMLCGQPDATTAQSKRPAFAWHAEKPLLLAAATAAKVLVNEYALTITRGPTNAPHDHGAVAVIDGQTVKFTPFRTCNPPPPMAMCELEVESPVIDVAFAPDCSSMAVLHRLGVSLFALEAKGPRLSNPRLATLAGFGKTGPHVYEEPLLQIGFSRSGEVQVLHMADDLELLRYDFGSDEKTKQWLKTDASSVAAITSSGSATIEGAVAQHVSGRLSSISGGEHTPLPVQFPAFLPWTSCLVHNDEFLAFGLSRNGHLYANSRQLAKNCTSFVVTDHHLIFTTSNHFVKFVHLASEQDLDVPADDPEKDERCRSIERGGRLVTAIPTKMGLVLQMPRGNLETIYPRAMVLAGIRRLVEQKDYAAAFATCRTQRVDMNILFDHRPEQFLENVGLFLEQVKDPANVDLFLSTLKEEDVTQTMYRDTKTPTAQQPSDSKAAAKPGKTNIICDAVLQKLRTQKKVNLQNIITAHVCKNPPALDDGLLVVAELMQEDEALAERAVEHICFLADVNKLFDHALGLYNLDLTLLVAQQSQRDPREYLPFVQELHKMPALKRQFTIDDKLEHWEKALDHLRALNNFEDVKNYVVKHKLYQCALGIYRHEEHHHRAITDLFAAHLKSTSHFKEAGLAYESLGNFSDATDCYLKAGAACWRECLYVAQQQQSPPLTPDKLSEIATSLADALREAKDHASAATIHLDYLSSVESAIQHLCKGYLFADALRLVALHNRPDLLPTAIDTGLADALSSSTEFLADCRDQLKAQVPRIAELRLKAREDPLAFYEGENPFGTRTDNTTDNNIPDDISIAASSRLSTSASLFTRYTGKAGGGAGSVGTVGSNVSRATSKNRRREEKKRARGRKGTVYEEEYLVNSVRRLVERVEAARAEVERLVFGLARRGMAERARAVEELMGTVLEGCRVAVAEVWVSTGTMTGQPFGEGDGEREGEEEPTRDHPAAEGYRPGGGDGVLYDSLEAMRARQTPPVVGGFERLSLLGKGKSA</sequence>
<comment type="caution">
    <text evidence="12">The sequence shown here is derived from an EMBL/GenBank/DDBJ whole genome shotgun (WGS) entry which is preliminary data.</text>
</comment>
<evidence type="ECO:0000259" key="10">
    <source>
        <dbReference type="Pfam" id="PF23925"/>
    </source>
</evidence>
<dbReference type="Pfam" id="PF23878">
    <property type="entry name" value="TPR_ELP1"/>
    <property type="match status" value="1"/>
</dbReference>
<evidence type="ECO:0000259" key="9">
    <source>
        <dbReference type="Pfam" id="PF23878"/>
    </source>
</evidence>
<dbReference type="Pfam" id="PF23797">
    <property type="entry name" value="Beta-prop_ELP1_2nd"/>
    <property type="match status" value="1"/>
</dbReference>
<evidence type="ECO:0000256" key="1">
    <source>
        <dbReference type="ARBA" id="ARBA00005043"/>
    </source>
</evidence>
<comment type="subcellular location">
    <subcellularLocation>
        <location evidence="5">Cytoplasm</location>
    </subcellularLocation>
    <subcellularLocation>
        <location evidence="5">Nucleus</location>
    </subcellularLocation>
</comment>
<evidence type="ECO:0000256" key="3">
    <source>
        <dbReference type="ARBA" id="ARBA00022490"/>
    </source>
</evidence>
<dbReference type="GO" id="GO:0000049">
    <property type="term" value="F:tRNA binding"/>
    <property type="evidence" value="ECO:0007669"/>
    <property type="project" value="TreeGrafter"/>
</dbReference>
<feature type="region of interest" description="Disordered" evidence="6">
    <location>
        <begin position="1279"/>
        <end position="1315"/>
    </location>
</feature>
<keyword evidence="4" id="KW-0819">tRNA processing</keyword>
<dbReference type="PANTHER" id="PTHR12747">
    <property type="entry name" value="ELONGATOR COMPLEX PROTEIN 1"/>
    <property type="match status" value="1"/>
</dbReference>
<comment type="function">
    <text evidence="5">Component of the elongator complex which is required for multiple tRNA modifications, including mcm5U (5-methoxycarbonylmethyl uridine), mcm5s2U (5-methoxycarbonylmethyl-2-thiouridine), and ncm5U (5-carbamoylmethyl uridine). The elongator complex catalyzes formation of carboxymethyluridine in the wobble base at position 34 in tRNAs.</text>
</comment>
<evidence type="ECO:0000256" key="6">
    <source>
        <dbReference type="SAM" id="MobiDB-lite"/>
    </source>
</evidence>
<dbReference type="Pfam" id="PF04762">
    <property type="entry name" value="Beta-prop_ELP1_1st"/>
    <property type="match status" value="1"/>
</dbReference>
<dbReference type="GO" id="GO:0005634">
    <property type="term" value="C:nucleus"/>
    <property type="evidence" value="ECO:0007669"/>
    <property type="project" value="UniProtKB-SubCell"/>
</dbReference>
<feature type="domain" description="ELP1 first N-terminal beta-propeller" evidence="7">
    <location>
        <begin position="1"/>
        <end position="378"/>
    </location>
</feature>
<dbReference type="InterPro" id="IPR006849">
    <property type="entry name" value="Elp1"/>
</dbReference>
<keyword evidence="3 5" id="KW-0963">Cytoplasm</keyword>
<evidence type="ECO:0000259" key="8">
    <source>
        <dbReference type="Pfam" id="PF23797"/>
    </source>
</evidence>
<comment type="similarity">
    <text evidence="2 5">Belongs to the ELP1/IKA1 family.</text>
</comment>
<feature type="domain" description="ELP1 alpha-solenoid" evidence="10">
    <location>
        <begin position="699"/>
        <end position="899"/>
    </location>
</feature>
<dbReference type="Proteomes" id="UP001302745">
    <property type="component" value="Unassembled WGS sequence"/>
</dbReference>
<gene>
    <name evidence="12" type="ORF">C8A00DRAFT_32090</name>
</gene>
<dbReference type="PIRSF" id="PIRSF017233">
    <property type="entry name" value="IKAP"/>
    <property type="match status" value="1"/>
</dbReference>
<organism evidence="12 13">
    <name type="scientific">Chaetomidium leptoderma</name>
    <dbReference type="NCBI Taxonomy" id="669021"/>
    <lineage>
        <taxon>Eukaryota</taxon>
        <taxon>Fungi</taxon>
        <taxon>Dikarya</taxon>
        <taxon>Ascomycota</taxon>
        <taxon>Pezizomycotina</taxon>
        <taxon>Sordariomycetes</taxon>
        <taxon>Sordariomycetidae</taxon>
        <taxon>Sordariales</taxon>
        <taxon>Chaetomiaceae</taxon>
        <taxon>Chaetomidium</taxon>
    </lineage>
</organism>
<feature type="domain" description="ELP1 TPR" evidence="9">
    <location>
        <begin position="908"/>
        <end position="1072"/>
    </location>
</feature>
<evidence type="ECO:0000313" key="13">
    <source>
        <dbReference type="Proteomes" id="UP001302745"/>
    </source>
</evidence>
<dbReference type="InterPro" id="IPR056164">
    <property type="entry name" value="Beta-prop_ELP1_1st"/>
</dbReference>
<dbReference type="Pfam" id="PF23925">
    <property type="entry name" value="A-sol_ELP1"/>
    <property type="match status" value="1"/>
</dbReference>
<accession>A0AAN6VNZ7</accession>
<reference evidence="12" key="2">
    <citation type="submission" date="2023-05" db="EMBL/GenBank/DDBJ databases">
        <authorList>
            <consortium name="Lawrence Berkeley National Laboratory"/>
            <person name="Steindorff A."/>
            <person name="Hensen N."/>
            <person name="Bonometti L."/>
            <person name="Westerberg I."/>
            <person name="Brannstrom I.O."/>
            <person name="Guillou S."/>
            <person name="Cros-Aarteil S."/>
            <person name="Calhoun S."/>
            <person name="Haridas S."/>
            <person name="Kuo A."/>
            <person name="Mondo S."/>
            <person name="Pangilinan J."/>
            <person name="Riley R."/>
            <person name="Labutti K."/>
            <person name="Andreopoulos B."/>
            <person name="Lipzen A."/>
            <person name="Chen C."/>
            <person name="Yanf M."/>
            <person name="Daum C."/>
            <person name="Ng V."/>
            <person name="Clum A."/>
            <person name="Ohm R."/>
            <person name="Martin F."/>
            <person name="Silar P."/>
            <person name="Natvig D."/>
            <person name="Lalanne C."/>
            <person name="Gautier V."/>
            <person name="Ament-Velasquez S.L."/>
            <person name="Kruys A."/>
            <person name="Hutchinson M.I."/>
            <person name="Powell A.J."/>
            <person name="Barry K."/>
            <person name="Miller A.N."/>
            <person name="Grigoriev I.V."/>
            <person name="Debuchy R."/>
            <person name="Gladieux P."/>
            <person name="Thoren M.H."/>
            <person name="Johannesson H."/>
        </authorList>
    </citation>
    <scope>NUCLEOTIDE SEQUENCE</scope>
    <source>
        <strain evidence="12">CBS 538.74</strain>
    </source>
</reference>
<evidence type="ECO:0000256" key="2">
    <source>
        <dbReference type="ARBA" id="ARBA00006086"/>
    </source>
</evidence>
<reference evidence="12" key="1">
    <citation type="journal article" date="2023" name="Mol. Phylogenet. Evol.">
        <title>Genome-scale phylogeny and comparative genomics of the fungal order Sordariales.</title>
        <authorList>
            <person name="Hensen N."/>
            <person name="Bonometti L."/>
            <person name="Westerberg I."/>
            <person name="Brannstrom I.O."/>
            <person name="Guillou S."/>
            <person name="Cros-Aarteil S."/>
            <person name="Calhoun S."/>
            <person name="Haridas S."/>
            <person name="Kuo A."/>
            <person name="Mondo S."/>
            <person name="Pangilinan J."/>
            <person name="Riley R."/>
            <person name="LaButti K."/>
            <person name="Andreopoulos B."/>
            <person name="Lipzen A."/>
            <person name="Chen C."/>
            <person name="Yan M."/>
            <person name="Daum C."/>
            <person name="Ng V."/>
            <person name="Clum A."/>
            <person name="Steindorff A."/>
            <person name="Ohm R.A."/>
            <person name="Martin F."/>
            <person name="Silar P."/>
            <person name="Natvig D.O."/>
            <person name="Lalanne C."/>
            <person name="Gautier V."/>
            <person name="Ament-Velasquez S.L."/>
            <person name="Kruys A."/>
            <person name="Hutchinson M.I."/>
            <person name="Powell A.J."/>
            <person name="Barry K."/>
            <person name="Miller A.N."/>
            <person name="Grigoriev I.V."/>
            <person name="Debuchy R."/>
            <person name="Gladieux P."/>
            <person name="Hiltunen Thoren M."/>
            <person name="Johannesson H."/>
        </authorList>
    </citation>
    <scope>NUCLEOTIDE SEQUENCE</scope>
    <source>
        <strain evidence="12">CBS 538.74</strain>
    </source>
</reference>
<dbReference type="GO" id="GO:0002926">
    <property type="term" value="P:tRNA wobble base 5-methoxycarbonylmethyl-2-thiouridinylation"/>
    <property type="evidence" value="ECO:0007669"/>
    <property type="project" value="TreeGrafter"/>
</dbReference>
<dbReference type="SUPFAM" id="SSF69322">
    <property type="entry name" value="Tricorn protease domain 2"/>
    <property type="match status" value="1"/>
</dbReference>
<keyword evidence="13" id="KW-1185">Reference proteome</keyword>
<evidence type="ECO:0000313" key="12">
    <source>
        <dbReference type="EMBL" id="KAK4155098.1"/>
    </source>
</evidence>
<dbReference type="PANTHER" id="PTHR12747:SF0">
    <property type="entry name" value="ELONGATOR COMPLEX PROTEIN 1"/>
    <property type="match status" value="1"/>
</dbReference>
<evidence type="ECO:0000256" key="4">
    <source>
        <dbReference type="ARBA" id="ARBA00022694"/>
    </source>
</evidence>
<feature type="region of interest" description="Disordered" evidence="6">
    <location>
        <begin position="60"/>
        <end position="80"/>
    </location>
</feature>
<keyword evidence="5" id="KW-0539">Nucleus</keyword>
<evidence type="ECO:0000259" key="7">
    <source>
        <dbReference type="Pfam" id="PF04762"/>
    </source>
</evidence>